<feature type="transmembrane region" description="Helical" evidence="5">
    <location>
        <begin position="93"/>
        <end position="109"/>
    </location>
</feature>
<dbReference type="EMBL" id="REFV01000003">
    <property type="protein sequence ID" value="RMB62810.1"/>
    <property type="molecule type" value="Genomic_DNA"/>
</dbReference>
<keyword evidence="2 5" id="KW-0812">Transmembrane</keyword>
<evidence type="ECO:0000256" key="4">
    <source>
        <dbReference type="ARBA" id="ARBA00023136"/>
    </source>
</evidence>
<sequence length="247" mass="28552">MSREEESFPFYYGVVLYPLLFVLVIWTVMWVEVTFHVDFTTYGVRPQTVKGLRGIFFSPFIHSGVTHLWHNTIPIFVLAMALFYFYKKISWAVLFWILILSGLGTWLLGRPSYHIGMSGIIYGLVSFLFFKGIFAKHYRLIALSLVVVFLYGGLIWGALPIKAGVSWEGHLAGLIAGLLLAFRFRESVPLPAKYIWEKPDYNAEDDPFMKQFDENGNFIEIEPEEPLEEVEIHYEYKESKLNDTEGL</sequence>
<dbReference type="AlphaFoldDB" id="A0A3M0GDL3"/>
<organism evidence="7 8">
    <name type="scientific">Dokdonia sinensis</name>
    <dbReference type="NCBI Taxonomy" id="2479847"/>
    <lineage>
        <taxon>Bacteria</taxon>
        <taxon>Pseudomonadati</taxon>
        <taxon>Bacteroidota</taxon>
        <taxon>Flavobacteriia</taxon>
        <taxon>Flavobacteriales</taxon>
        <taxon>Flavobacteriaceae</taxon>
        <taxon>Dokdonia</taxon>
    </lineage>
</organism>
<dbReference type="GO" id="GO:0006508">
    <property type="term" value="P:proteolysis"/>
    <property type="evidence" value="ECO:0007669"/>
    <property type="project" value="UniProtKB-KW"/>
</dbReference>
<feature type="transmembrane region" description="Helical" evidence="5">
    <location>
        <begin position="12"/>
        <end position="31"/>
    </location>
</feature>
<reference evidence="7 8" key="1">
    <citation type="submission" date="2018-10" db="EMBL/GenBank/DDBJ databases">
        <title>Dokdonia luteus sp. nov., isolated from sea water.</title>
        <authorList>
            <person name="Zhou L.Y."/>
            <person name="Du Z.J."/>
        </authorList>
    </citation>
    <scope>NUCLEOTIDE SEQUENCE [LARGE SCALE GENOMIC DNA]</scope>
    <source>
        <strain evidence="7 8">SH27</strain>
    </source>
</reference>
<name>A0A3M0GDL3_9FLAO</name>
<evidence type="ECO:0000313" key="8">
    <source>
        <dbReference type="Proteomes" id="UP000281985"/>
    </source>
</evidence>
<dbReference type="Proteomes" id="UP000281985">
    <property type="component" value="Unassembled WGS sequence"/>
</dbReference>
<feature type="domain" description="Peptidase S54 rhomboid" evidence="6">
    <location>
        <begin position="54"/>
        <end position="184"/>
    </location>
</feature>
<comment type="subcellular location">
    <subcellularLocation>
        <location evidence="1">Membrane</location>
        <topology evidence="1">Multi-pass membrane protein</topology>
    </subcellularLocation>
</comment>
<keyword evidence="4 5" id="KW-0472">Membrane</keyword>
<dbReference type="InterPro" id="IPR050925">
    <property type="entry name" value="Rhomboid_protease_S54"/>
</dbReference>
<evidence type="ECO:0000256" key="1">
    <source>
        <dbReference type="ARBA" id="ARBA00004141"/>
    </source>
</evidence>
<dbReference type="Pfam" id="PF01694">
    <property type="entry name" value="Rhomboid"/>
    <property type="match status" value="1"/>
</dbReference>
<keyword evidence="7" id="KW-0645">Protease</keyword>
<proteinExistence type="predicted"/>
<dbReference type="InterPro" id="IPR035952">
    <property type="entry name" value="Rhomboid-like_sf"/>
</dbReference>
<dbReference type="InterPro" id="IPR022764">
    <property type="entry name" value="Peptidase_S54_rhomboid_dom"/>
</dbReference>
<keyword evidence="7" id="KW-0378">Hydrolase</keyword>
<feature type="transmembrane region" description="Helical" evidence="5">
    <location>
        <begin position="165"/>
        <end position="184"/>
    </location>
</feature>
<gene>
    <name evidence="7" type="ORF">EAX61_04315</name>
</gene>
<accession>A0A3M0GDL3</accession>
<dbReference type="Gene3D" id="1.20.1540.10">
    <property type="entry name" value="Rhomboid-like"/>
    <property type="match status" value="1"/>
</dbReference>
<protein>
    <submittedName>
        <fullName evidence="7">Rhomboid family intramembrane serine protease</fullName>
    </submittedName>
</protein>
<dbReference type="PANTHER" id="PTHR43731:SF9">
    <property type="entry name" value="SLR1461 PROTEIN"/>
    <property type="match status" value="1"/>
</dbReference>
<keyword evidence="3 5" id="KW-1133">Transmembrane helix</keyword>
<dbReference type="SUPFAM" id="SSF144091">
    <property type="entry name" value="Rhomboid-like"/>
    <property type="match status" value="1"/>
</dbReference>
<evidence type="ECO:0000256" key="2">
    <source>
        <dbReference type="ARBA" id="ARBA00022692"/>
    </source>
</evidence>
<evidence type="ECO:0000313" key="7">
    <source>
        <dbReference type="EMBL" id="RMB62810.1"/>
    </source>
</evidence>
<comment type="caution">
    <text evidence="7">The sequence shown here is derived from an EMBL/GenBank/DDBJ whole genome shotgun (WGS) entry which is preliminary data.</text>
</comment>
<dbReference type="GO" id="GO:0004252">
    <property type="term" value="F:serine-type endopeptidase activity"/>
    <property type="evidence" value="ECO:0007669"/>
    <property type="project" value="InterPro"/>
</dbReference>
<dbReference type="RefSeq" id="WP_121916444.1">
    <property type="nucleotide sequence ID" value="NZ_REFV01000003.1"/>
</dbReference>
<feature type="transmembrane region" description="Helical" evidence="5">
    <location>
        <begin position="68"/>
        <end position="86"/>
    </location>
</feature>
<dbReference type="GO" id="GO:0016020">
    <property type="term" value="C:membrane"/>
    <property type="evidence" value="ECO:0007669"/>
    <property type="project" value="UniProtKB-SubCell"/>
</dbReference>
<evidence type="ECO:0000259" key="6">
    <source>
        <dbReference type="Pfam" id="PF01694"/>
    </source>
</evidence>
<feature type="transmembrane region" description="Helical" evidence="5">
    <location>
        <begin position="115"/>
        <end position="133"/>
    </location>
</feature>
<keyword evidence="8" id="KW-1185">Reference proteome</keyword>
<evidence type="ECO:0000256" key="3">
    <source>
        <dbReference type="ARBA" id="ARBA00022989"/>
    </source>
</evidence>
<feature type="transmembrane region" description="Helical" evidence="5">
    <location>
        <begin position="140"/>
        <end position="159"/>
    </location>
</feature>
<dbReference type="OrthoDB" id="465874at2"/>
<dbReference type="PANTHER" id="PTHR43731">
    <property type="entry name" value="RHOMBOID PROTEASE"/>
    <property type="match status" value="1"/>
</dbReference>
<evidence type="ECO:0000256" key="5">
    <source>
        <dbReference type="SAM" id="Phobius"/>
    </source>
</evidence>